<evidence type="ECO:0000256" key="5">
    <source>
        <dbReference type="RuleBase" id="RU004404"/>
    </source>
</evidence>
<dbReference type="Pfam" id="PF17820">
    <property type="entry name" value="PDZ_6"/>
    <property type="match status" value="1"/>
</dbReference>
<dbReference type="SUPFAM" id="SSF50156">
    <property type="entry name" value="PDZ domain-like"/>
    <property type="match status" value="1"/>
</dbReference>
<dbReference type="InterPro" id="IPR036034">
    <property type="entry name" value="PDZ_sf"/>
</dbReference>
<dbReference type="InterPro" id="IPR005151">
    <property type="entry name" value="Tail-specific_protease"/>
</dbReference>
<comment type="similarity">
    <text evidence="1 5">Belongs to the peptidase S41A family.</text>
</comment>
<dbReference type="InterPro" id="IPR004447">
    <property type="entry name" value="Peptidase_S41A"/>
</dbReference>
<dbReference type="CDD" id="cd06782">
    <property type="entry name" value="cpPDZ_CPP-like"/>
    <property type="match status" value="1"/>
</dbReference>
<dbReference type="AlphaFoldDB" id="A0A9D1TNW4"/>
<name>A0A9D1TNW4_9BACT</name>
<reference evidence="9" key="2">
    <citation type="submission" date="2021-04" db="EMBL/GenBank/DDBJ databases">
        <authorList>
            <person name="Gilroy R."/>
        </authorList>
    </citation>
    <scope>NUCLEOTIDE SEQUENCE</scope>
    <source>
        <strain evidence="9">ChiHecec2B26-446</strain>
    </source>
</reference>
<dbReference type="Gene3D" id="2.30.42.10">
    <property type="match status" value="1"/>
</dbReference>
<dbReference type="SMART" id="SM00228">
    <property type="entry name" value="PDZ"/>
    <property type="match status" value="1"/>
</dbReference>
<dbReference type="Proteomes" id="UP000886752">
    <property type="component" value="Unassembled WGS sequence"/>
</dbReference>
<evidence type="ECO:0000256" key="3">
    <source>
        <dbReference type="ARBA" id="ARBA00022801"/>
    </source>
</evidence>
<dbReference type="InterPro" id="IPR029045">
    <property type="entry name" value="ClpP/crotonase-like_dom_sf"/>
</dbReference>
<dbReference type="InterPro" id="IPR055210">
    <property type="entry name" value="CtpA/B_N"/>
</dbReference>
<dbReference type="EMBL" id="DXHV01000030">
    <property type="protein sequence ID" value="HIW00048.1"/>
    <property type="molecule type" value="Genomic_DNA"/>
</dbReference>
<dbReference type="FunFam" id="3.30.750.44:FF:000001">
    <property type="entry name" value="S41 family peptidase"/>
    <property type="match status" value="1"/>
</dbReference>
<dbReference type="GO" id="GO:0007165">
    <property type="term" value="P:signal transduction"/>
    <property type="evidence" value="ECO:0007669"/>
    <property type="project" value="TreeGrafter"/>
</dbReference>
<feature type="chain" id="PRO_5038723361" evidence="7">
    <location>
        <begin position="24"/>
        <end position="448"/>
    </location>
</feature>
<keyword evidence="2 5" id="KW-0645">Protease</keyword>
<dbReference type="FunFam" id="2.30.42.10:FF:000063">
    <property type="entry name" value="Peptidase, S41 family"/>
    <property type="match status" value="1"/>
</dbReference>
<protein>
    <submittedName>
        <fullName evidence="9">S41 family peptidase</fullName>
    </submittedName>
</protein>
<feature type="domain" description="PDZ" evidence="8">
    <location>
        <begin position="97"/>
        <end position="165"/>
    </location>
</feature>
<evidence type="ECO:0000313" key="10">
    <source>
        <dbReference type="Proteomes" id="UP000886752"/>
    </source>
</evidence>
<evidence type="ECO:0000259" key="8">
    <source>
        <dbReference type="PROSITE" id="PS50106"/>
    </source>
</evidence>
<keyword evidence="4 5" id="KW-0720">Serine protease</keyword>
<evidence type="ECO:0000256" key="6">
    <source>
        <dbReference type="SAM" id="MobiDB-lite"/>
    </source>
</evidence>
<dbReference type="SMART" id="SM00245">
    <property type="entry name" value="TSPc"/>
    <property type="match status" value="1"/>
</dbReference>
<feature type="signal peptide" evidence="7">
    <location>
        <begin position="1"/>
        <end position="23"/>
    </location>
</feature>
<dbReference type="PROSITE" id="PS50106">
    <property type="entry name" value="PDZ"/>
    <property type="match status" value="1"/>
</dbReference>
<dbReference type="GO" id="GO:0004175">
    <property type="term" value="F:endopeptidase activity"/>
    <property type="evidence" value="ECO:0007669"/>
    <property type="project" value="TreeGrafter"/>
</dbReference>
<gene>
    <name evidence="9" type="ORF">H9894_02510</name>
</gene>
<dbReference type="InterPro" id="IPR041489">
    <property type="entry name" value="PDZ_6"/>
</dbReference>
<evidence type="ECO:0000256" key="2">
    <source>
        <dbReference type="ARBA" id="ARBA00022670"/>
    </source>
</evidence>
<dbReference type="PROSITE" id="PS51257">
    <property type="entry name" value="PROKAR_LIPOPROTEIN"/>
    <property type="match status" value="1"/>
</dbReference>
<dbReference type="GO" id="GO:0030288">
    <property type="term" value="C:outer membrane-bounded periplasmic space"/>
    <property type="evidence" value="ECO:0007669"/>
    <property type="project" value="TreeGrafter"/>
</dbReference>
<dbReference type="NCBIfam" id="TIGR00225">
    <property type="entry name" value="prc"/>
    <property type="match status" value="1"/>
</dbReference>
<keyword evidence="7" id="KW-0732">Signal</keyword>
<comment type="caution">
    <text evidence="9">The sequence shown here is derived from an EMBL/GenBank/DDBJ whole genome shotgun (WGS) entry which is preliminary data.</text>
</comment>
<dbReference type="Gene3D" id="3.90.226.10">
    <property type="entry name" value="2-enoyl-CoA Hydratase, Chain A, domain 1"/>
    <property type="match status" value="1"/>
</dbReference>
<keyword evidence="3 5" id="KW-0378">Hydrolase</keyword>
<organism evidence="9 10">
    <name type="scientific">Candidatus Desulfovibrio intestinipullorum</name>
    <dbReference type="NCBI Taxonomy" id="2838536"/>
    <lineage>
        <taxon>Bacteria</taxon>
        <taxon>Pseudomonadati</taxon>
        <taxon>Thermodesulfobacteriota</taxon>
        <taxon>Desulfovibrionia</taxon>
        <taxon>Desulfovibrionales</taxon>
        <taxon>Desulfovibrionaceae</taxon>
        <taxon>Desulfovibrio</taxon>
    </lineage>
</organism>
<dbReference type="GO" id="GO:0006508">
    <property type="term" value="P:proteolysis"/>
    <property type="evidence" value="ECO:0007669"/>
    <property type="project" value="UniProtKB-KW"/>
</dbReference>
<dbReference type="PANTHER" id="PTHR32060">
    <property type="entry name" value="TAIL-SPECIFIC PROTEASE"/>
    <property type="match status" value="1"/>
</dbReference>
<evidence type="ECO:0000256" key="1">
    <source>
        <dbReference type="ARBA" id="ARBA00009179"/>
    </source>
</evidence>
<dbReference type="Pfam" id="PF22694">
    <property type="entry name" value="CtpB_N-like"/>
    <property type="match status" value="1"/>
</dbReference>
<reference evidence="9" key="1">
    <citation type="journal article" date="2021" name="PeerJ">
        <title>Extensive microbial diversity within the chicken gut microbiome revealed by metagenomics and culture.</title>
        <authorList>
            <person name="Gilroy R."/>
            <person name="Ravi A."/>
            <person name="Getino M."/>
            <person name="Pursley I."/>
            <person name="Horton D.L."/>
            <person name="Alikhan N.F."/>
            <person name="Baker D."/>
            <person name="Gharbi K."/>
            <person name="Hall N."/>
            <person name="Watson M."/>
            <person name="Adriaenssens E.M."/>
            <person name="Foster-Nyarko E."/>
            <person name="Jarju S."/>
            <person name="Secka A."/>
            <person name="Antonio M."/>
            <person name="Oren A."/>
            <person name="Chaudhuri R.R."/>
            <person name="La Ragione R."/>
            <person name="Hildebrand F."/>
            <person name="Pallen M.J."/>
        </authorList>
    </citation>
    <scope>NUCLEOTIDE SEQUENCE</scope>
    <source>
        <strain evidence="9">ChiHecec2B26-446</strain>
    </source>
</reference>
<feature type="region of interest" description="Disordered" evidence="6">
    <location>
        <begin position="399"/>
        <end position="423"/>
    </location>
</feature>
<dbReference type="GO" id="GO:0008236">
    <property type="term" value="F:serine-type peptidase activity"/>
    <property type="evidence" value="ECO:0007669"/>
    <property type="project" value="UniProtKB-KW"/>
</dbReference>
<proteinExistence type="inferred from homology"/>
<accession>A0A9D1TNW4</accession>
<dbReference type="SUPFAM" id="SSF52096">
    <property type="entry name" value="ClpP/crotonase"/>
    <property type="match status" value="1"/>
</dbReference>
<dbReference type="Pfam" id="PF03572">
    <property type="entry name" value="Peptidase_S41"/>
    <property type="match status" value="1"/>
</dbReference>
<dbReference type="Gene3D" id="3.30.750.44">
    <property type="match status" value="1"/>
</dbReference>
<sequence>MRHNLAGYALTLLLIAGCGCSMAGPVTAAPAQEKQTPAEKKQPLSKFDALRRFGQILDIVERSYVEDIGQAELVNGAIKGMLQGLDPHSSFLNAEEYKEMQETTSGEFFGIGVEISMENGQVTVVTPIEDTPAFKAGMKTGDIILTIDGQSTQEMTLQDVVSRIRGPKNTKVELSILHTNGREPVTLSLVRGAIPIVSVKSKKFEDGYYWIRVTRFSEKTTDELLSVLEDAAREAKAHGGLRGIVLDLRNNPGGLLSQAVSVSDLFLKSGTIVSIKGRSDVTERVYAAESQPTDVKAPMVVLINAGSASASEIVAGALKDHHRAVIVGERSFGKGSVQNIIPLADGSGLKLTVALYYTPDNRSIQAEGVVPDIEIPFEMPAKTDNESRFLLREADLNRHLENKGSEEGSKARKSEDQQMKEQLAQDNQLRMALQIVKGLPSLQAIRNN</sequence>
<feature type="compositionally biased region" description="Basic and acidic residues" evidence="6">
    <location>
        <begin position="399"/>
        <end position="419"/>
    </location>
</feature>
<dbReference type="InterPro" id="IPR001478">
    <property type="entry name" value="PDZ"/>
</dbReference>
<evidence type="ECO:0000256" key="7">
    <source>
        <dbReference type="SAM" id="SignalP"/>
    </source>
</evidence>
<dbReference type="CDD" id="cd07560">
    <property type="entry name" value="Peptidase_S41_CPP"/>
    <property type="match status" value="1"/>
</dbReference>
<evidence type="ECO:0000313" key="9">
    <source>
        <dbReference type="EMBL" id="HIW00048.1"/>
    </source>
</evidence>
<dbReference type="PANTHER" id="PTHR32060:SF30">
    <property type="entry name" value="CARBOXY-TERMINAL PROCESSING PROTEASE CTPA"/>
    <property type="match status" value="1"/>
</dbReference>
<evidence type="ECO:0000256" key="4">
    <source>
        <dbReference type="ARBA" id="ARBA00022825"/>
    </source>
</evidence>